<organism evidence="2 3">
    <name type="scientific">Aneurinibacillus migulanus</name>
    <name type="common">Bacillus migulanus</name>
    <dbReference type="NCBI Taxonomy" id="47500"/>
    <lineage>
        <taxon>Bacteria</taxon>
        <taxon>Bacillati</taxon>
        <taxon>Bacillota</taxon>
        <taxon>Bacilli</taxon>
        <taxon>Bacillales</taxon>
        <taxon>Paenibacillaceae</taxon>
        <taxon>Aneurinibacillus group</taxon>
        <taxon>Aneurinibacillus</taxon>
    </lineage>
</organism>
<sequence length="46" mass="5521">MYRDKRQAVELMRLVVDFAAFFLLMTGGVPYRKLFMGVYRETKDKE</sequence>
<gene>
    <name evidence="2" type="ORF">SAMN04487909_1018</name>
</gene>
<dbReference type="AlphaFoldDB" id="A0A1G8GK53"/>
<keyword evidence="1" id="KW-1133">Transmembrane helix</keyword>
<accession>A0A1G8GK53</accession>
<keyword evidence="1" id="KW-0812">Transmembrane</keyword>
<evidence type="ECO:0000313" key="3">
    <source>
        <dbReference type="Proteomes" id="UP000182836"/>
    </source>
</evidence>
<feature type="transmembrane region" description="Helical" evidence="1">
    <location>
        <begin position="12"/>
        <end position="31"/>
    </location>
</feature>
<dbReference type="GeneID" id="43759388"/>
<dbReference type="EMBL" id="FNED01000001">
    <property type="protein sequence ID" value="SDH94795.1"/>
    <property type="molecule type" value="Genomic_DNA"/>
</dbReference>
<proteinExistence type="predicted"/>
<name>A0A1G8GK53_ANEMI</name>
<dbReference type="Proteomes" id="UP000182836">
    <property type="component" value="Unassembled WGS sequence"/>
</dbReference>
<dbReference type="RefSeq" id="WP_158502506.1">
    <property type="nucleotide sequence ID" value="NZ_BJOA01000270.1"/>
</dbReference>
<keyword evidence="1" id="KW-0472">Membrane</keyword>
<evidence type="ECO:0000256" key="1">
    <source>
        <dbReference type="SAM" id="Phobius"/>
    </source>
</evidence>
<protein>
    <submittedName>
        <fullName evidence="2">Uncharacterized protein</fullName>
    </submittedName>
</protein>
<evidence type="ECO:0000313" key="2">
    <source>
        <dbReference type="EMBL" id="SDH94795.1"/>
    </source>
</evidence>
<reference evidence="2 3" key="1">
    <citation type="submission" date="2016-10" db="EMBL/GenBank/DDBJ databases">
        <authorList>
            <person name="de Groot N.N."/>
        </authorList>
    </citation>
    <scope>NUCLEOTIDE SEQUENCE [LARGE SCALE GENOMIC DNA]</scope>
    <source>
        <strain evidence="2 3">DSM 2895</strain>
    </source>
</reference>